<accession>I4ALX3</accession>
<feature type="transmembrane region" description="Helical" evidence="6">
    <location>
        <begin position="155"/>
        <end position="175"/>
    </location>
</feature>
<dbReference type="Proteomes" id="UP000006054">
    <property type="component" value="Chromosome"/>
</dbReference>
<keyword evidence="4 6" id="KW-1133">Transmembrane helix</keyword>
<feature type="transmembrane region" description="Helical" evidence="6">
    <location>
        <begin position="124"/>
        <end position="143"/>
    </location>
</feature>
<dbReference type="AlphaFoldDB" id="I4ALX3"/>
<dbReference type="HOGENOM" id="CLU_022017_7_2_10"/>
<evidence type="ECO:0000256" key="6">
    <source>
        <dbReference type="SAM" id="Phobius"/>
    </source>
</evidence>
<dbReference type="Pfam" id="PF01943">
    <property type="entry name" value="Polysacc_synt"/>
    <property type="match status" value="1"/>
</dbReference>
<feature type="transmembrane region" description="Helical" evidence="6">
    <location>
        <begin position="89"/>
        <end position="109"/>
    </location>
</feature>
<evidence type="ECO:0000256" key="1">
    <source>
        <dbReference type="ARBA" id="ARBA00004651"/>
    </source>
</evidence>
<dbReference type="PATRIC" id="fig|880071.3.peg.2585"/>
<evidence type="ECO:0000313" key="7">
    <source>
        <dbReference type="EMBL" id="AFM04958.1"/>
    </source>
</evidence>
<feature type="transmembrane region" description="Helical" evidence="6">
    <location>
        <begin position="480"/>
        <end position="496"/>
    </location>
</feature>
<keyword evidence="8" id="KW-1185">Reference proteome</keyword>
<evidence type="ECO:0000256" key="3">
    <source>
        <dbReference type="ARBA" id="ARBA00022692"/>
    </source>
</evidence>
<evidence type="ECO:0000256" key="2">
    <source>
        <dbReference type="ARBA" id="ARBA00022475"/>
    </source>
</evidence>
<feature type="transmembrane region" description="Helical" evidence="6">
    <location>
        <begin position="241"/>
        <end position="259"/>
    </location>
</feature>
<dbReference type="InterPro" id="IPR050833">
    <property type="entry name" value="Poly_Biosynth_Transport"/>
</dbReference>
<dbReference type="eggNOG" id="COG2244">
    <property type="taxonomic scope" value="Bacteria"/>
</dbReference>
<feature type="transmembrane region" description="Helical" evidence="6">
    <location>
        <begin position="418"/>
        <end position="439"/>
    </location>
</feature>
<evidence type="ECO:0000256" key="5">
    <source>
        <dbReference type="ARBA" id="ARBA00023136"/>
    </source>
</evidence>
<protein>
    <submittedName>
        <fullName evidence="7">Membrane protein involved in the export of O-antigen and teichoic acid</fullName>
    </submittedName>
</protein>
<dbReference type="GO" id="GO:0005886">
    <property type="term" value="C:plasma membrane"/>
    <property type="evidence" value="ECO:0007669"/>
    <property type="project" value="UniProtKB-SubCell"/>
</dbReference>
<feature type="transmembrane region" description="Helical" evidence="6">
    <location>
        <begin position="363"/>
        <end position="381"/>
    </location>
</feature>
<dbReference type="STRING" id="880071.Fleli_2595"/>
<dbReference type="PANTHER" id="PTHR30250">
    <property type="entry name" value="PST FAMILY PREDICTED COLANIC ACID TRANSPORTER"/>
    <property type="match status" value="1"/>
</dbReference>
<feature type="transmembrane region" description="Helical" evidence="6">
    <location>
        <begin position="451"/>
        <end position="474"/>
    </location>
</feature>
<dbReference type="EMBL" id="CP003345">
    <property type="protein sequence ID" value="AFM04958.1"/>
    <property type="molecule type" value="Genomic_DNA"/>
</dbReference>
<keyword evidence="5 6" id="KW-0472">Membrane</keyword>
<feature type="transmembrane region" description="Helical" evidence="6">
    <location>
        <begin position="45"/>
        <end position="68"/>
    </location>
</feature>
<reference evidence="8" key="1">
    <citation type="submission" date="2012-06" db="EMBL/GenBank/DDBJ databases">
        <title>The complete genome of Flexibacter litoralis DSM 6794.</title>
        <authorList>
            <person name="Lucas S."/>
            <person name="Copeland A."/>
            <person name="Lapidus A."/>
            <person name="Glavina del Rio T."/>
            <person name="Dalin E."/>
            <person name="Tice H."/>
            <person name="Bruce D."/>
            <person name="Goodwin L."/>
            <person name="Pitluck S."/>
            <person name="Peters L."/>
            <person name="Ovchinnikova G."/>
            <person name="Lu M."/>
            <person name="Kyrpides N."/>
            <person name="Mavromatis K."/>
            <person name="Ivanova N."/>
            <person name="Brettin T."/>
            <person name="Detter J.C."/>
            <person name="Han C."/>
            <person name="Larimer F."/>
            <person name="Land M."/>
            <person name="Hauser L."/>
            <person name="Markowitz V."/>
            <person name="Cheng J.-F."/>
            <person name="Hugenholtz P."/>
            <person name="Woyke T."/>
            <person name="Wu D."/>
            <person name="Spring S."/>
            <person name="Lang E."/>
            <person name="Kopitz M."/>
            <person name="Brambilla E."/>
            <person name="Klenk H.-P."/>
            <person name="Eisen J.A."/>
        </authorList>
    </citation>
    <scope>NUCLEOTIDE SEQUENCE [LARGE SCALE GENOMIC DNA]</scope>
    <source>
        <strain evidence="8">ATCC 23117 / DSM 6794 / NBRC 15988 / NCIMB 1366 / Sio-4</strain>
    </source>
</reference>
<gene>
    <name evidence="7" type="ordered locus">Fleli_2595</name>
</gene>
<comment type="subcellular location">
    <subcellularLocation>
        <location evidence="1">Cell membrane</location>
        <topology evidence="1">Multi-pass membrane protein</topology>
    </subcellularLocation>
</comment>
<organism evidence="7 8">
    <name type="scientific">Bernardetia litoralis (strain ATCC 23117 / DSM 6794 / NBRC 15988 / NCIMB 1366 / Fx l1 / Sio-4)</name>
    <name type="common">Flexibacter litoralis</name>
    <dbReference type="NCBI Taxonomy" id="880071"/>
    <lineage>
        <taxon>Bacteria</taxon>
        <taxon>Pseudomonadati</taxon>
        <taxon>Bacteroidota</taxon>
        <taxon>Cytophagia</taxon>
        <taxon>Cytophagales</taxon>
        <taxon>Bernardetiaceae</taxon>
        <taxon>Bernardetia</taxon>
    </lineage>
</organism>
<keyword evidence="2" id="KW-1003">Cell membrane</keyword>
<dbReference type="KEGG" id="fli:Fleli_2595"/>
<proteinExistence type="predicted"/>
<evidence type="ECO:0000256" key="4">
    <source>
        <dbReference type="ARBA" id="ARBA00022989"/>
    </source>
</evidence>
<dbReference type="PANTHER" id="PTHR30250:SF11">
    <property type="entry name" value="O-ANTIGEN TRANSPORTER-RELATED"/>
    <property type="match status" value="1"/>
</dbReference>
<feature type="transmembrane region" description="Helical" evidence="6">
    <location>
        <begin position="12"/>
        <end position="33"/>
    </location>
</feature>
<dbReference type="RefSeq" id="WP_014798395.1">
    <property type="nucleotide sequence ID" value="NC_018018.1"/>
</dbReference>
<sequence length="506" mass="58290">MYKKFLSQTAIYGLTGIIGRLLNYLLTPFYTGIFLPDEYGGISVFYAYAALLNVIYTHGMETTYFRFIAKEKDKNGNDLETKNGKPYNFSLSSVMFTSLILSCLMWIFAEPIATFLEYPNNAQFVKWFAGIIAVDAIVSIPYARLRAEGKAMKFASLRMTVIILTLFLNFFFLYFCKHSAEGTDFLFFQDYAKLIYDPEIGLGYVFLANLIANSSVIPLLWKEFKDFHFTLNWKDFKPMFLYAYPLLFAGIAYSINEVMDRTLLQKWLPDNFYEGKSSMDAVGIYSACYKLSIFITLAVQAFKYGAEPFFFSQASQKNSPKTFATITHFFTIICVLMMLGVSLNVEWIANIFIRNKEYHEGLFIVPILLLANICLGLYYNFSVWFKVSDRTHFGLWISLVGAIITISFNFILIPFLGYFGSAIATFSCYFVMAAMCYLLGRKYQPIPYPILKMILYLGISTTLIFVCLNVEWTGFWQKHLIQNGLLILFLLITILVENRTFKNLKR</sequence>
<feature type="transmembrane region" description="Helical" evidence="6">
    <location>
        <begin position="393"/>
        <end position="412"/>
    </location>
</feature>
<feature type="transmembrane region" description="Helical" evidence="6">
    <location>
        <begin position="323"/>
        <end position="343"/>
    </location>
</feature>
<feature type="transmembrane region" description="Helical" evidence="6">
    <location>
        <begin position="282"/>
        <end position="302"/>
    </location>
</feature>
<evidence type="ECO:0000313" key="8">
    <source>
        <dbReference type="Proteomes" id="UP000006054"/>
    </source>
</evidence>
<dbReference type="OrthoDB" id="9814608at2"/>
<feature type="transmembrane region" description="Helical" evidence="6">
    <location>
        <begin position="201"/>
        <end position="221"/>
    </location>
</feature>
<keyword evidence="3 6" id="KW-0812">Transmembrane</keyword>
<dbReference type="InterPro" id="IPR002797">
    <property type="entry name" value="Polysacc_synth"/>
</dbReference>
<name>I4ALX3_BERLS</name>